<keyword evidence="5 9" id="KW-0676">Redox-active center</keyword>
<dbReference type="NCBIfam" id="TIGR01068">
    <property type="entry name" value="thioredoxin"/>
    <property type="match status" value="1"/>
</dbReference>
<dbReference type="FunFam" id="3.40.30.10:FF:000001">
    <property type="entry name" value="Thioredoxin"/>
    <property type="match status" value="1"/>
</dbReference>
<evidence type="ECO:0000256" key="5">
    <source>
        <dbReference type="ARBA" id="ARBA00023284"/>
    </source>
</evidence>
<dbReference type="AlphaFoldDB" id="A0A0S1SLM3"/>
<dbReference type="Gene3D" id="3.40.30.10">
    <property type="entry name" value="Glutaredoxin"/>
    <property type="match status" value="1"/>
</dbReference>
<evidence type="ECO:0000256" key="2">
    <source>
        <dbReference type="ARBA" id="ARBA00022448"/>
    </source>
</evidence>
<dbReference type="PIRSF" id="PIRSF000077">
    <property type="entry name" value="Thioredoxin"/>
    <property type="match status" value="1"/>
</dbReference>
<accession>A0A0S1SHR0</accession>
<evidence type="ECO:0000313" key="12">
    <source>
        <dbReference type="Proteomes" id="UP000069135"/>
    </source>
</evidence>
<dbReference type="STRING" id="1735162.PeribacterB2_0723"/>
<dbReference type="PANTHER" id="PTHR45663:SF11">
    <property type="entry name" value="GEO12009P1"/>
    <property type="match status" value="1"/>
</dbReference>
<dbReference type="InterPro" id="IPR013766">
    <property type="entry name" value="Thioredoxin_domain"/>
</dbReference>
<protein>
    <recommendedName>
        <fullName evidence="6 7">Thioredoxin</fullName>
    </recommendedName>
</protein>
<dbReference type="PROSITE" id="PS00194">
    <property type="entry name" value="THIOREDOXIN_1"/>
    <property type="match status" value="1"/>
</dbReference>
<dbReference type="PROSITE" id="PS51352">
    <property type="entry name" value="THIOREDOXIN_2"/>
    <property type="match status" value="1"/>
</dbReference>
<keyword evidence="2" id="KW-0813">Transport</keyword>
<dbReference type="GO" id="GO:0015035">
    <property type="term" value="F:protein-disulfide reductase activity"/>
    <property type="evidence" value="ECO:0007669"/>
    <property type="project" value="UniProtKB-UniRule"/>
</dbReference>
<proteinExistence type="inferred from homology"/>
<dbReference type="PANTHER" id="PTHR45663">
    <property type="entry name" value="GEO12009P1"/>
    <property type="match status" value="1"/>
</dbReference>
<dbReference type="GO" id="GO:0005829">
    <property type="term" value="C:cytosol"/>
    <property type="evidence" value="ECO:0007669"/>
    <property type="project" value="TreeGrafter"/>
</dbReference>
<feature type="domain" description="Thioredoxin" evidence="10">
    <location>
        <begin position="1"/>
        <end position="106"/>
    </location>
</feature>
<accession>A0A0S1SXK6</accession>
<dbReference type="SUPFAM" id="SSF52833">
    <property type="entry name" value="Thioredoxin-like"/>
    <property type="match status" value="1"/>
</dbReference>
<evidence type="ECO:0000259" key="10">
    <source>
        <dbReference type="PROSITE" id="PS51352"/>
    </source>
</evidence>
<accession>A0A0S1SLM3</accession>
<dbReference type="EMBL" id="CP013065">
    <property type="protein sequence ID" value="ALM13396.1"/>
    <property type="molecule type" value="Genomic_DNA"/>
</dbReference>
<dbReference type="KEGG" id="prf:PeribacterA2_0722"/>
<feature type="disulfide bond" description="Redox-active" evidence="9">
    <location>
        <begin position="30"/>
        <end position="33"/>
    </location>
</feature>
<evidence type="ECO:0000256" key="6">
    <source>
        <dbReference type="NCBIfam" id="TIGR01068"/>
    </source>
</evidence>
<feature type="site" description="Deprotonates C-terminal active site Cys" evidence="8">
    <location>
        <position position="24"/>
    </location>
</feature>
<feature type="active site" description="Nucleophile" evidence="8">
    <location>
        <position position="33"/>
    </location>
</feature>
<evidence type="ECO:0000256" key="7">
    <source>
        <dbReference type="PIRNR" id="PIRNR000077"/>
    </source>
</evidence>
<dbReference type="InterPro" id="IPR005746">
    <property type="entry name" value="Thioredoxin"/>
</dbReference>
<dbReference type="Pfam" id="PF00085">
    <property type="entry name" value="Thioredoxin"/>
    <property type="match status" value="1"/>
</dbReference>
<name>A0A0S1SLM3_9BACT</name>
<accession>A0A0S1SU00</accession>
<evidence type="ECO:0000256" key="8">
    <source>
        <dbReference type="PIRSR" id="PIRSR000077-1"/>
    </source>
</evidence>
<evidence type="ECO:0000256" key="1">
    <source>
        <dbReference type="ARBA" id="ARBA00008987"/>
    </source>
</evidence>
<keyword evidence="4 9" id="KW-1015">Disulfide bond</keyword>
<feature type="site" description="Contributes to redox potential value" evidence="8">
    <location>
        <position position="32"/>
    </location>
</feature>
<dbReference type="InterPro" id="IPR017937">
    <property type="entry name" value="Thioredoxin_CS"/>
</dbReference>
<dbReference type="InterPro" id="IPR036249">
    <property type="entry name" value="Thioredoxin-like_sf"/>
</dbReference>
<dbReference type="PATRIC" id="fig|1735161.3.peg.704"/>
<feature type="active site" description="Nucleophile" evidence="8">
    <location>
        <position position="30"/>
    </location>
</feature>
<evidence type="ECO:0000313" key="11">
    <source>
        <dbReference type="EMBL" id="ALM13396.1"/>
    </source>
</evidence>
<reference evidence="12" key="1">
    <citation type="submission" date="2015-10" db="EMBL/GenBank/DDBJ databases">
        <title>Analysis of five complete genome sequences for members of the class Peribacteria in the recently recognized Peregrinibacteria bacterial phylum.</title>
        <authorList>
            <person name="Anantharaman K."/>
            <person name="Brown C.T."/>
            <person name="Burstein D."/>
            <person name="Castelle C.J."/>
            <person name="Probst A.J."/>
            <person name="Thomas B.C."/>
            <person name="Williams K.H."/>
            <person name="Banfield J.F."/>
        </authorList>
    </citation>
    <scope>NUCLEOTIDE SEQUENCE [LARGE SCALE GENOMIC DNA]</scope>
</reference>
<organism evidence="11 12">
    <name type="scientific">Candidatus Peribacter riflensis</name>
    <dbReference type="NCBI Taxonomy" id="1735162"/>
    <lineage>
        <taxon>Bacteria</taxon>
        <taxon>Candidatus Peregrinibacteriota</taxon>
        <taxon>Candidatus Peribacteria</taxon>
        <taxon>Candidatus Peribacterales</taxon>
        <taxon>Candidatus Peribacteraceae</taxon>
        <taxon>Candidatus Peribacter</taxon>
    </lineage>
</organism>
<dbReference type="Proteomes" id="UP000069135">
    <property type="component" value="Chromosome"/>
</dbReference>
<dbReference type="GO" id="GO:0045454">
    <property type="term" value="P:cell redox homeostasis"/>
    <property type="evidence" value="ECO:0007669"/>
    <property type="project" value="TreeGrafter"/>
</dbReference>
<evidence type="ECO:0000256" key="4">
    <source>
        <dbReference type="ARBA" id="ARBA00023157"/>
    </source>
</evidence>
<feature type="site" description="Contributes to redox potential value" evidence="8">
    <location>
        <position position="31"/>
    </location>
</feature>
<reference evidence="11 12" key="2">
    <citation type="journal article" date="2016" name="PeerJ">
        <title>Analysis of five complete genome sequences for members of the class Peribacteria in the recently recognized Peregrinibacteria bacterial phylum.</title>
        <authorList>
            <person name="Anantharaman K."/>
            <person name="Brown C.T."/>
            <person name="Burstein D."/>
            <person name="Castelle C.J."/>
            <person name="Probst A.J."/>
            <person name="Thomas B.C."/>
            <person name="Williams K.H."/>
            <person name="Banfield J.F."/>
        </authorList>
    </citation>
    <scope>NUCLEOTIDE SEQUENCE [LARGE SCALE GENOMIC DNA]</scope>
    <source>
        <strain evidence="11">RIFOXYD1_FULL_PER-ii_59_16</strain>
    </source>
</reference>
<gene>
    <name evidence="11" type="ORF">PeribacterD1_0723</name>
</gene>
<dbReference type="PRINTS" id="PR00421">
    <property type="entry name" value="THIOREDOXIN"/>
</dbReference>
<comment type="similarity">
    <text evidence="1 7">Belongs to the thioredoxin family.</text>
</comment>
<dbReference type="CDD" id="cd02947">
    <property type="entry name" value="TRX_family"/>
    <property type="match status" value="1"/>
</dbReference>
<evidence type="ECO:0000256" key="3">
    <source>
        <dbReference type="ARBA" id="ARBA00022982"/>
    </source>
</evidence>
<sequence>MAASVTDATFQTEVLQSSLPVLVDFWAPWCGPCKMMGPIVDELAQEYEGKVKIVKVNVDENPETPGQFNVMSIPTFILFKGGKPFSSFIGAKPKESVKQEIDRALA</sequence>
<keyword evidence="3" id="KW-0249">Electron transport</keyword>
<accession>A0A0S1SP82</accession>
<evidence type="ECO:0000256" key="9">
    <source>
        <dbReference type="PIRSR" id="PIRSR000077-4"/>
    </source>
</evidence>